<proteinExistence type="predicted"/>
<evidence type="ECO:0000313" key="2">
    <source>
        <dbReference type="EMBL" id="NKE57243.1"/>
    </source>
</evidence>
<gene>
    <name evidence="2" type="ORF">FXN61_10510</name>
</gene>
<dbReference type="PANTHER" id="PTHR37292">
    <property type="entry name" value="VNG6097C"/>
    <property type="match status" value="1"/>
</dbReference>
<sequence length="555" mass="62001">MAMNWSSSEIAVKPEIMLLEELLGEISSGRLRVPRFQRPFVWRPGQMTDLFDSIERGYPIGSVLIWETPLELPSLDTIAGVNIPSSAGGPYAYVLDGHQRLSTLYGCLVRRPHGSPPPMEPRVQEEWMWEIYRVLGQQDDRANKFRHWKSLEPPPENYLPLRSVLRTMDFLAYARKLSSSDRENINDLIDEGEELALRIKSYKMAVVRLVGSDISHAVEVFSRLNSSGQSMTPDQMVSALTYRADGTESLADRISSIQESLGDVGYGQIPSITIFRSVLAIAGEEDVQEARWDVLADRVKDRLASAVELTEVALRKAVDFLRDEIGVPLARLVPYNAQVMLLSAFFGVAGSASSWQRELLIKWFWSTSWSGFFAGANTTQIKIALEEMKGFAAGHADLDLSGQVARPFPDRFDMRSARIRAYLIWELQRFHRRLDSSGRPIDVVGLLARSDSSAYRHVFGSGPMVSNPANRVVLPTKAGMSVKRSLQDLSVDVEFEVVESHGIPIQALVALRGGDATSFIGERARFLAELERDFMRNVGVQLPKNLQGDADIDAD</sequence>
<name>A0ABX1FE48_9PSEU</name>
<comment type="caution">
    <text evidence="2">The sequence shown here is derived from an EMBL/GenBank/DDBJ whole genome shotgun (WGS) entry which is preliminary data.</text>
</comment>
<dbReference type="EMBL" id="VSRL01000028">
    <property type="protein sequence ID" value="NKE57243.1"/>
    <property type="molecule type" value="Genomic_DNA"/>
</dbReference>
<evidence type="ECO:0000313" key="3">
    <source>
        <dbReference type="Proteomes" id="UP001515943"/>
    </source>
</evidence>
<dbReference type="Proteomes" id="UP001515943">
    <property type="component" value="Unassembled WGS sequence"/>
</dbReference>
<evidence type="ECO:0000259" key="1">
    <source>
        <dbReference type="Pfam" id="PF03235"/>
    </source>
</evidence>
<feature type="domain" description="GmrSD restriction endonucleases N-terminal" evidence="1">
    <location>
        <begin position="19"/>
        <end position="239"/>
    </location>
</feature>
<dbReference type="PANTHER" id="PTHR37292:SF2">
    <property type="entry name" value="DUF262 DOMAIN-CONTAINING PROTEIN"/>
    <property type="match status" value="1"/>
</dbReference>
<organism evidence="2 3">
    <name type="scientific">Lentzea indica</name>
    <dbReference type="NCBI Taxonomy" id="2604800"/>
    <lineage>
        <taxon>Bacteria</taxon>
        <taxon>Bacillati</taxon>
        <taxon>Actinomycetota</taxon>
        <taxon>Actinomycetes</taxon>
        <taxon>Pseudonocardiales</taxon>
        <taxon>Pseudonocardiaceae</taxon>
        <taxon>Lentzea</taxon>
    </lineage>
</organism>
<reference evidence="2 3" key="1">
    <citation type="submission" date="2019-08" db="EMBL/GenBank/DDBJ databases">
        <title>Lentzea from Indian Himalayas.</title>
        <authorList>
            <person name="Mandal S."/>
            <person name="Mallick Gupta A."/>
            <person name="Maiti P.K."/>
            <person name="Sarkar J."/>
            <person name="Mandal S."/>
        </authorList>
    </citation>
    <scope>NUCLEOTIDE SEQUENCE [LARGE SCALE GENOMIC DNA]</scope>
    <source>
        <strain evidence="2 3">PSKA42</strain>
    </source>
</reference>
<accession>A0ABX1FE48</accession>
<keyword evidence="3" id="KW-1185">Reference proteome</keyword>
<dbReference type="InterPro" id="IPR004919">
    <property type="entry name" value="GmrSD_N"/>
</dbReference>
<dbReference type="Pfam" id="PF03235">
    <property type="entry name" value="GmrSD_N"/>
    <property type="match status" value="1"/>
</dbReference>
<protein>
    <submittedName>
        <fullName evidence="2">DUF262 domain-containing protein</fullName>
    </submittedName>
</protein>